<dbReference type="Pfam" id="PF06177">
    <property type="entry name" value="QueT"/>
    <property type="match status" value="1"/>
</dbReference>
<feature type="transmembrane region" description="Helical" evidence="1">
    <location>
        <begin position="114"/>
        <end position="134"/>
    </location>
</feature>
<dbReference type="PIRSF" id="PIRSF031501">
    <property type="entry name" value="QueT"/>
    <property type="match status" value="1"/>
</dbReference>
<name>A0ABW4HKV6_9BACI</name>
<gene>
    <name evidence="2" type="ORF">ACFSBH_00885</name>
</gene>
<feature type="transmembrane region" description="Helical" evidence="1">
    <location>
        <begin position="83"/>
        <end position="102"/>
    </location>
</feature>
<dbReference type="InterPro" id="IPR010387">
    <property type="entry name" value="QueT"/>
</dbReference>
<feature type="transmembrane region" description="Helical" evidence="1">
    <location>
        <begin position="58"/>
        <end position="77"/>
    </location>
</feature>
<reference evidence="3" key="1">
    <citation type="journal article" date="2019" name="Int. J. Syst. Evol. Microbiol.">
        <title>The Global Catalogue of Microorganisms (GCM) 10K type strain sequencing project: providing services to taxonomists for standard genome sequencing and annotation.</title>
        <authorList>
            <consortium name="The Broad Institute Genomics Platform"/>
            <consortium name="The Broad Institute Genome Sequencing Center for Infectious Disease"/>
            <person name="Wu L."/>
            <person name="Ma J."/>
        </authorList>
    </citation>
    <scope>NUCLEOTIDE SEQUENCE [LARGE SCALE GENOMIC DNA]</scope>
    <source>
        <strain evidence="3">CGMCC 1.12376</strain>
    </source>
</reference>
<dbReference type="Proteomes" id="UP001597221">
    <property type="component" value="Unassembled WGS sequence"/>
</dbReference>
<evidence type="ECO:0000313" key="3">
    <source>
        <dbReference type="Proteomes" id="UP001597221"/>
    </source>
</evidence>
<keyword evidence="3" id="KW-1185">Reference proteome</keyword>
<organism evidence="2 3">
    <name type="scientific">Oceanobacillus luteolus</name>
    <dbReference type="NCBI Taxonomy" id="1274358"/>
    <lineage>
        <taxon>Bacteria</taxon>
        <taxon>Bacillati</taxon>
        <taxon>Bacillota</taxon>
        <taxon>Bacilli</taxon>
        <taxon>Bacillales</taxon>
        <taxon>Bacillaceae</taxon>
        <taxon>Oceanobacillus</taxon>
    </lineage>
</organism>
<dbReference type="RefSeq" id="WP_349774343.1">
    <property type="nucleotide sequence ID" value="NZ_JAMBON010000014.1"/>
</dbReference>
<dbReference type="PANTHER" id="PTHR40044">
    <property type="entry name" value="INTEGRAL MEMBRANE PROTEIN-RELATED"/>
    <property type="match status" value="1"/>
</dbReference>
<feature type="transmembrane region" description="Helical" evidence="1">
    <location>
        <begin position="140"/>
        <end position="164"/>
    </location>
</feature>
<protein>
    <submittedName>
        <fullName evidence="2">QueT transporter family protein</fullName>
    </submittedName>
</protein>
<keyword evidence="1" id="KW-0472">Membrane</keyword>
<keyword evidence="1" id="KW-0812">Transmembrane</keyword>
<dbReference type="PANTHER" id="PTHR40044:SF1">
    <property type="entry name" value="INTEGRAL MEMBRANE PROTEIN"/>
    <property type="match status" value="1"/>
</dbReference>
<evidence type="ECO:0000256" key="1">
    <source>
        <dbReference type="SAM" id="Phobius"/>
    </source>
</evidence>
<proteinExistence type="predicted"/>
<evidence type="ECO:0000313" key="2">
    <source>
        <dbReference type="EMBL" id="MFD1606224.1"/>
    </source>
</evidence>
<comment type="caution">
    <text evidence="2">The sequence shown here is derived from an EMBL/GenBank/DDBJ whole genome shotgun (WGS) entry which is preliminary data.</text>
</comment>
<keyword evidence="1" id="KW-1133">Transmembrane helix</keyword>
<dbReference type="EMBL" id="JBHUDE010000005">
    <property type="protein sequence ID" value="MFD1606224.1"/>
    <property type="molecule type" value="Genomic_DNA"/>
</dbReference>
<accession>A0ABW4HKV6</accession>
<sequence length="172" mass="19278">MNQTTVYREEESLTSVQSLTKIGLVTALYVAVTFIFSAISFGAFQLRLSEMFNYLAIFHKRYIVAVFLGVVISNFLWSPMKFIDVPVGGLATLLTLIVVRTVTNRMKNLKAKFVVTAIIVVISMFTIAIQLVIVGGYPFWLTYLGIAMGELVAMTIGGFIMYYVSRKIDFTK</sequence>
<feature type="transmembrane region" description="Helical" evidence="1">
    <location>
        <begin position="22"/>
        <end position="46"/>
    </location>
</feature>